<accession>A0A820FPQ3</accession>
<dbReference type="AlphaFoldDB" id="A0A820FPQ3"/>
<comment type="caution">
    <text evidence="1">The sequence shown here is derived from an EMBL/GenBank/DDBJ whole genome shotgun (WGS) entry which is preliminary data.</text>
</comment>
<dbReference type="Proteomes" id="UP000663823">
    <property type="component" value="Unassembled WGS sequence"/>
</dbReference>
<gene>
    <name evidence="1" type="ORF">OTI717_LOCUS40860</name>
</gene>
<proteinExistence type="predicted"/>
<evidence type="ECO:0000313" key="1">
    <source>
        <dbReference type="EMBL" id="CAF4263747.1"/>
    </source>
</evidence>
<feature type="non-terminal residue" evidence="1">
    <location>
        <position position="1"/>
    </location>
</feature>
<name>A0A820FPQ3_9BILA</name>
<dbReference type="EMBL" id="CAJOAX010035833">
    <property type="protein sequence ID" value="CAF4263747.1"/>
    <property type="molecule type" value="Genomic_DNA"/>
</dbReference>
<evidence type="ECO:0000313" key="2">
    <source>
        <dbReference type="Proteomes" id="UP000663823"/>
    </source>
</evidence>
<organism evidence="1 2">
    <name type="scientific">Rotaria sordida</name>
    <dbReference type="NCBI Taxonomy" id="392033"/>
    <lineage>
        <taxon>Eukaryota</taxon>
        <taxon>Metazoa</taxon>
        <taxon>Spiralia</taxon>
        <taxon>Gnathifera</taxon>
        <taxon>Rotifera</taxon>
        <taxon>Eurotatoria</taxon>
        <taxon>Bdelloidea</taxon>
        <taxon>Philodinida</taxon>
        <taxon>Philodinidae</taxon>
        <taxon>Rotaria</taxon>
    </lineage>
</organism>
<sequence length="145" mass="17550">LKYNDKLVSHYFTVQSSFRHIFQRQITDLILVFKDDFNQITIKHYKIDIYGYILKFFENLKHLSIIRSFHYYCLPLKYRNRPLTTFFSSTLSKLSIHVMYYDDFLALVDSHLKQLTTLIVVITNIKYDSSHVYNMTIIDRFFLIN</sequence>
<protein>
    <submittedName>
        <fullName evidence="1">Uncharacterized protein</fullName>
    </submittedName>
</protein>
<reference evidence="1" key="1">
    <citation type="submission" date="2021-02" db="EMBL/GenBank/DDBJ databases">
        <authorList>
            <person name="Nowell W R."/>
        </authorList>
    </citation>
    <scope>NUCLEOTIDE SEQUENCE</scope>
</reference>